<dbReference type="Gene3D" id="3.40.50.1820">
    <property type="entry name" value="alpha/beta hydrolase"/>
    <property type="match status" value="1"/>
</dbReference>
<dbReference type="AlphaFoldDB" id="A0A6L6X673"/>
<dbReference type="PANTHER" id="PTHR43798">
    <property type="entry name" value="MONOACYLGLYCEROL LIPASE"/>
    <property type="match status" value="1"/>
</dbReference>
<name>A0A6L6X673_9ACTN</name>
<dbReference type="SUPFAM" id="SSF53474">
    <property type="entry name" value="alpha/beta-Hydrolases"/>
    <property type="match status" value="1"/>
</dbReference>
<keyword evidence="3" id="KW-1185">Reference proteome</keyword>
<dbReference type="EMBL" id="WPNZ01000023">
    <property type="protein sequence ID" value="MVO89282.1"/>
    <property type="molecule type" value="Genomic_DNA"/>
</dbReference>
<gene>
    <name evidence="2" type="ORF">GPA10_32145</name>
</gene>
<proteinExistence type="predicted"/>
<dbReference type="InterPro" id="IPR000073">
    <property type="entry name" value="AB_hydrolase_1"/>
</dbReference>
<dbReference type="InterPro" id="IPR029058">
    <property type="entry name" value="AB_hydrolase_fold"/>
</dbReference>
<dbReference type="GO" id="GO:0016020">
    <property type="term" value="C:membrane"/>
    <property type="evidence" value="ECO:0007669"/>
    <property type="project" value="TreeGrafter"/>
</dbReference>
<dbReference type="PRINTS" id="PR00111">
    <property type="entry name" value="ABHYDROLASE"/>
</dbReference>
<evidence type="ECO:0000259" key="1">
    <source>
        <dbReference type="Pfam" id="PF00561"/>
    </source>
</evidence>
<dbReference type="Pfam" id="PF00561">
    <property type="entry name" value="Abhydrolase_1"/>
    <property type="match status" value="1"/>
</dbReference>
<dbReference type="Proteomes" id="UP000483802">
    <property type="component" value="Unassembled WGS sequence"/>
</dbReference>
<organism evidence="2 3">
    <name type="scientific">Streptomyces typhae</name>
    <dbReference type="NCBI Taxonomy" id="2681492"/>
    <lineage>
        <taxon>Bacteria</taxon>
        <taxon>Bacillati</taxon>
        <taxon>Actinomycetota</taxon>
        <taxon>Actinomycetes</taxon>
        <taxon>Kitasatosporales</taxon>
        <taxon>Streptomycetaceae</taxon>
        <taxon>Streptomyces</taxon>
    </lineage>
</organism>
<accession>A0A6L6X673</accession>
<sequence length="256" mass="27662">MGEATRHSVSVDGHRLSCLDFGGEGRPLLALHGHFDEGRTFAALARDLAPDWRVLALDQRGHGRSERAADYSREGYVGDAAAVLAHFGVTDAVVLGHSLGGINAYQLAARHPDLVRALVVVEIGAEVDGDLSFCLAWPERAPTREAFEDALGDSAYYLAHAIREYPDGWGLTFAPQDMAMSQEQANGDHWDDWLSSECPALLIHGTRSGVLSCRQAEDMVARRPRTQLVELPTGHTVHDTDPVGFAAAVVKFLGGL</sequence>
<comment type="caution">
    <text evidence="2">The sequence shown here is derived from an EMBL/GenBank/DDBJ whole genome shotgun (WGS) entry which is preliminary data.</text>
</comment>
<evidence type="ECO:0000313" key="2">
    <source>
        <dbReference type="EMBL" id="MVO89282.1"/>
    </source>
</evidence>
<dbReference type="InterPro" id="IPR050266">
    <property type="entry name" value="AB_hydrolase_sf"/>
</dbReference>
<reference evidence="2 3" key="1">
    <citation type="submission" date="2019-11" db="EMBL/GenBank/DDBJ databases">
        <title>Streptomyces typhae sp. nov., a novel endophytic actinomycete isolated from the root of cattail pollen (Typha angustifolia L.).</title>
        <authorList>
            <person name="Peng C."/>
        </authorList>
    </citation>
    <scope>NUCLEOTIDE SEQUENCE [LARGE SCALE GENOMIC DNA]</scope>
    <source>
        <strain evidence="3">p1417</strain>
    </source>
</reference>
<evidence type="ECO:0000313" key="3">
    <source>
        <dbReference type="Proteomes" id="UP000483802"/>
    </source>
</evidence>
<feature type="domain" description="AB hydrolase-1" evidence="1">
    <location>
        <begin position="27"/>
        <end position="241"/>
    </location>
</feature>
<dbReference type="GO" id="GO:0016787">
    <property type="term" value="F:hydrolase activity"/>
    <property type="evidence" value="ECO:0007669"/>
    <property type="project" value="UniProtKB-KW"/>
</dbReference>
<protein>
    <submittedName>
        <fullName evidence="2">Alpha/beta fold hydrolase</fullName>
    </submittedName>
</protein>
<keyword evidence="2" id="KW-0378">Hydrolase</keyword>
<dbReference type="PANTHER" id="PTHR43798:SF33">
    <property type="entry name" value="HYDROLASE, PUTATIVE (AFU_ORTHOLOGUE AFUA_2G14860)-RELATED"/>
    <property type="match status" value="1"/>
</dbReference>
<dbReference type="RefSeq" id="WP_157168555.1">
    <property type="nucleotide sequence ID" value="NZ_WPNZ01000023.1"/>
</dbReference>